<dbReference type="CDD" id="cd04438">
    <property type="entry name" value="DEP_dishevelled"/>
    <property type="match status" value="1"/>
</dbReference>
<comment type="subcellular location">
    <subcellularLocation>
        <location evidence="1">Cytoplasm</location>
    </subcellularLocation>
</comment>
<feature type="region of interest" description="Disordered" evidence="7">
    <location>
        <begin position="862"/>
        <end position="896"/>
    </location>
</feature>
<name>A0ABR4QHK1_9CEST</name>
<dbReference type="InterPro" id="IPR036388">
    <property type="entry name" value="WH-like_DNA-bd_sf"/>
</dbReference>
<gene>
    <name evidence="11" type="ORF">TcWFU_005256</name>
</gene>
<feature type="compositionally biased region" description="Pro residues" evidence="7">
    <location>
        <begin position="754"/>
        <end position="764"/>
    </location>
</feature>
<dbReference type="Gene3D" id="2.40.240.130">
    <property type="match status" value="1"/>
</dbReference>
<evidence type="ECO:0000256" key="2">
    <source>
        <dbReference type="ARBA" id="ARBA00008735"/>
    </source>
</evidence>
<dbReference type="SMART" id="SM00049">
    <property type="entry name" value="DEP"/>
    <property type="match status" value="1"/>
</dbReference>
<dbReference type="SMART" id="SM00021">
    <property type="entry name" value="DAX"/>
    <property type="match status" value="1"/>
</dbReference>
<dbReference type="InterPro" id="IPR015506">
    <property type="entry name" value="Dsh/Dvl-rel"/>
</dbReference>
<dbReference type="InterPro" id="IPR008339">
    <property type="entry name" value="Dishevelled_fam"/>
</dbReference>
<feature type="region of interest" description="Disordered" evidence="7">
    <location>
        <begin position="795"/>
        <end position="823"/>
    </location>
</feature>
<accession>A0ABR4QHK1</accession>
<dbReference type="PROSITE" id="PS50106">
    <property type="entry name" value="PDZ"/>
    <property type="match status" value="1"/>
</dbReference>
<proteinExistence type="inferred from homology"/>
<dbReference type="InterPro" id="IPR000591">
    <property type="entry name" value="DEP_dom"/>
</dbReference>
<dbReference type="PRINTS" id="PR01760">
    <property type="entry name" value="DISHEVELLED"/>
</dbReference>
<evidence type="ECO:0000256" key="3">
    <source>
        <dbReference type="ARBA" id="ARBA00022473"/>
    </source>
</evidence>
<sequence length="998" mass="104630">MEDTKIIYHIDDENTPYLVKLSVNADKVTLGDFKAALNRPNYKFFFKSVDADFGVVKEEISDDSACLPCFNGRVIAWLVTADGSAKSDNHSSTGDGLVARTGDFHEEPGRNVTSNRANANDNRDECETCGDSESVCSGDHLPPLRNFQSYKQGSRLGKLGRGNQSIYDTSSSMLSSDLESTSFFDSEDESSRFSTATGTTMSSIRYGAHRQRRRRRFMPISRISEDASSYSSMTDSTMSLNIMTVTLKMEAVNYLGISIVGQSNRAGDGGIYVGSIMRGGAVALDGRIEPGDMLLEVNGISFEDMSNDDAVRVLREQVQKPGPITLVVAKCWDPNPRGGCFVLSRQEPVRPIDPRAWVLHTNAMTAAAAAAAGPPSANLHSDPLGGLSDANSTAFCGNYPIPTGGVSGGGVMMSMPKSNASSSSVTAKSAPDSAGGGGGTGGAGGGGPGSTGPFLTHHSQAGSTQPPSELVPSSTGLEKSQQLNVATDMALVVRAMLQPDSGLEIHDRTWLKITIANAVIGSDLVDWLFAHVDGFNDRREVRKYASNMLKCGYIQHTVNKATFSEQCYYVFSDLAGTVLLNLEEMDSVSEIGGATRHGPGGGAAMMPMNNGAGGSSVTSFARSLPPAGFSAASGVPNTVAAAAPFWPPPVGTAVAGGMPQPAPLFPGPGNPSQPQPPPPPPNHQHLTGLLPVSAAELQTAEMKGHGILPTQHQQQQQQKQRADVVDDDGSSSAGSSSSTSTSSSSSSCSSTARQPPPPLPPPSQAHPVDTLAPSVHSVVATPCSCLNLRRRRRNLKESQATSQPPPPPLTEHPSSTVSNRFADFSGCADDNSVSSPTPLAAMGVAGVVQDVRGGMLLGGGSNPILSPPVSSGAGARGPVPAPPPLPPPPPAPPLQPQASVAATANLWLSCSLPHFLLRVHLTTALGISILSPDVRPSLSINEAILHENNVWRRILPKSLPRNRSRQSLDNGFYFNLLDTAQATVGRVSHRGPGETPGH</sequence>
<protein>
    <recommendedName>
        <fullName evidence="13">Dishevelled</fullName>
    </recommendedName>
</protein>
<dbReference type="EMBL" id="JAKROA010000003">
    <property type="protein sequence ID" value="KAL5108939.1"/>
    <property type="molecule type" value="Genomic_DNA"/>
</dbReference>
<dbReference type="PANTHER" id="PTHR10878">
    <property type="entry name" value="SEGMENT POLARITY PROTEIN DISHEVELLED"/>
    <property type="match status" value="1"/>
</dbReference>
<dbReference type="InterPro" id="IPR029071">
    <property type="entry name" value="Ubiquitin-like_domsf"/>
</dbReference>
<feature type="region of interest" description="Disordered" evidence="7">
    <location>
        <begin position="654"/>
        <end position="687"/>
    </location>
</feature>
<evidence type="ECO:0000313" key="12">
    <source>
        <dbReference type="Proteomes" id="UP001651158"/>
    </source>
</evidence>
<dbReference type="Proteomes" id="UP001651158">
    <property type="component" value="Unassembled WGS sequence"/>
</dbReference>
<feature type="region of interest" description="Disordered" evidence="7">
    <location>
        <begin position="410"/>
        <end position="479"/>
    </location>
</feature>
<evidence type="ECO:0008006" key="13">
    <source>
        <dbReference type="Google" id="ProtNLM"/>
    </source>
</evidence>
<dbReference type="PROSITE" id="PS50186">
    <property type="entry name" value="DEP"/>
    <property type="match status" value="1"/>
</dbReference>
<keyword evidence="5 6" id="KW-0879">Wnt signaling pathway</keyword>
<evidence type="ECO:0000259" key="8">
    <source>
        <dbReference type="PROSITE" id="PS50106"/>
    </source>
</evidence>
<dbReference type="CDD" id="cd06717">
    <property type="entry name" value="PDZ_Dishevelled-like"/>
    <property type="match status" value="1"/>
</dbReference>
<evidence type="ECO:0000256" key="4">
    <source>
        <dbReference type="ARBA" id="ARBA00022490"/>
    </source>
</evidence>
<feature type="region of interest" description="Disordered" evidence="7">
    <location>
        <begin position="708"/>
        <end position="769"/>
    </location>
</feature>
<dbReference type="PANTHER" id="PTHR10878:SF25">
    <property type="entry name" value="SEGMENT POLARITY PROTEIN DISHEVELLED"/>
    <property type="match status" value="1"/>
</dbReference>
<feature type="domain" description="DIX" evidence="10">
    <location>
        <begin position="1"/>
        <end position="82"/>
    </location>
</feature>
<dbReference type="Pfam" id="PF00778">
    <property type="entry name" value="DIX"/>
    <property type="match status" value="1"/>
</dbReference>
<feature type="compositionally biased region" description="Pro residues" evidence="7">
    <location>
        <begin position="879"/>
        <end position="895"/>
    </location>
</feature>
<keyword evidence="12" id="KW-1185">Reference proteome</keyword>
<dbReference type="Pfam" id="PF00610">
    <property type="entry name" value="DEP"/>
    <property type="match status" value="1"/>
</dbReference>
<dbReference type="InterPro" id="IPR038207">
    <property type="entry name" value="DIX_dom_sf"/>
</dbReference>
<feature type="compositionally biased region" description="Low complexity" evidence="7">
    <location>
        <begin position="412"/>
        <end position="433"/>
    </location>
</feature>
<comment type="caution">
    <text evidence="11">The sequence shown here is derived from an EMBL/GenBank/DDBJ whole genome shotgun (WGS) entry which is preliminary data.</text>
</comment>
<evidence type="ECO:0000256" key="6">
    <source>
        <dbReference type="PROSITE-ProRule" id="PRU00069"/>
    </source>
</evidence>
<dbReference type="Pfam" id="PF00595">
    <property type="entry name" value="PDZ"/>
    <property type="match status" value="1"/>
</dbReference>
<evidence type="ECO:0000259" key="10">
    <source>
        <dbReference type="PROSITE" id="PS50841"/>
    </source>
</evidence>
<dbReference type="PROSITE" id="PS50841">
    <property type="entry name" value="DIX"/>
    <property type="match status" value="1"/>
</dbReference>
<keyword evidence="4" id="KW-0963">Cytoplasm</keyword>
<feature type="compositionally biased region" description="Polar residues" evidence="7">
    <location>
        <begin position="111"/>
        <end position="120"/>
    </location>
</feature>
<feature type="domain" description="PDZ" evidence="8">
    <location>
        <begin position="244"/>
        <end position="316"/>
    </location>
</feature>
<evidence type="ECO:0000256" key="1">
    <source>
        <dbReference type="ARBA" id="ARBA00004496"/>
    </source>
</evidence>
<dbReference type="SMART" id="SM00228">
    <property type="entry name" value="PDZ"/>
    <property type="match status" value="1"/>
</dbReference>
<dbReference type="Gene3D" id="2.30.42.10">
    <property type="match status" value="1"/>
</dbReference>
<evidence type="ECO:0000256" key="7">
    <source>
        <dbReference type="SAM" id="MobiDB-lite"/>
    </source>
</evidence>
<organism evidence="11 12">
    <name type="scientific">Taenia crassiceps</name>
    <dbReference type="NCBI Taxonomy" id="6207"/>
    <lineage>
        <taxon>Eukaryota</taxon>
        <taxon>Metazoa</taxon>
        <taxon>Spiralia</taxon>
        <taxon>Lophotrochozoa</taxon>
        <taxon>Platyhelminthes</taxon>
        <taxon>Cestoda</taxon>
        <taxon>Eucestoda</taxon>
        <taxon>Cyclophyllidea</taxon>
        <taxon>Taeniidae</taxon>
        <taxon>Taenia</taxon>
    </lineage>
</organism>
<keyword evidence="3" id="KW-0217">Developmental protein</keyword>
<dbReference type="InterPro" id="IPR001158">
    <property type="entry name" value="DIX"/>
</dbReference>
<evidence type="ECO:0000256" key="5">
    <source>
        <dbReference type="ARBA" id="ARBA00022687"/>
    </source>
</evidence>
<feature type="compositionally biased region" description="Polar residues" evidence="7">
    <location>
        <begin position="457"/>
        <end position="479"/>
    </location>
</feature>
<dbReference type="InterPro" id="IPR036390">
    <property type="entry name" value="WH_DNA-bd_sf"/>
</dbReference>
<dbReference type="InterPro" id="IPR003351">
    <property type="entry name" value="Dishevelled_protein_dom"/>
</dbReference>
<reference evidence="11 12" key="1">
    <citation type="journal article" date="2022" name="Front. Cell. Infect. Microbiol.">
        <title>The Genomes of Two Strains of Taenia crassiceps the Animal Model for the Study of Human Cysticercosis.</title>
        <authorList>
            <person name="Bobes R.J."/>
            <person name="Estrada K."/>
            <person name="Rios-Valencia D.G."/>
            <person name="Calderon-Gallegos A."/>
            <person name="de la Torre P."/>
            <person name="Carrero J.C."/>
            <person name="Sanchez-Flores A."/>
            <person name="Laclette J.P."/>
        </authorList>
    </citation>
    <scope>NUCLEOTIDE SEQUENCE [LARGE SCALE GENOMIC DNA]</scope>
    <source>
        <strain evidence="11">WFUcys</strain>
    </source>
</reference>
<feature type="domain" description="DEP" evidence="9">
    <location>
        <begin position="499"/>
        <end position="573"/>
    </location>
</feature>
<feature type="compositionally biased region" description="Pro residues" evidence="7">
    <location>
        <begin position="660"/>
        <end position="682"/>
    </location>
</feature>
<feature type="compositionally biased region" description="Gly residues" evidence="7">
    <location>
        <begin position="434"/>
        <end position="450"/>
    </location>
</feature>
<dbReference type="Gene3D" id="1.10.10.10">
    <property type="entry name" value="Winged helix-like DNA-binding domain superfamily/Winged helix DNA-binding domain"/>
    <property type="match status" value="1"/>
</dbReference>
<feature type="region of interest" description="Disordered" evidence="7">
    <location>
        <begin position="87"/>
        <end position="123"/>
    </location>
</feature>
<dbReference type="InterPro" id="IPR036034">
    <property type="entry name" value="PDZ_sf"/>
</dbReference>
<feature type="region of interest" description="Disordered" evidence="7">
    <location>
        <begin position="598"/>
        <end position="618"/>
    </location>
</feature>
<comment type="similarity">
    <text evidence="2">Belongs to the DSH family.</text>
</comment>
<dbReference type="SUPFAM" id="SSF46785">
    <property type="entry name" value="Winged helix' DNA-binding domain"/>
    <property type="match status" value="1"/>
</dbReference>
<dbReference type="Pfam" id="PF02377">
    <property type="entry name" value="Dishevelled"/>
    <property type="match status" value="1"/>
</dbReference>
<evidence type="ECO:0000313" key="11">
    <source>
        <dbReference type="EMBL" id="KAL5108939.1"/>
    </source>
</evidence>
<dbReference type="SUPFAM" id="SSF50156">
    <property type="entry name" value="PDZ domain-like"/>
    <property type="match status" value="1"/>
</dbReference>
<dbReference type="InterPro" id="IPR001478">
    <property type="entry name" value="PDZ"/>
</dbReference>
<feature type="compositionally biased region" description="Low complexity" evidence="7">
    <location>
        <begin position="730"/>
        <end position="751"/>
    </location>
</feature>
<evidence type="ECO:0000259" key="9">
    <source>
        <dbReference type="PROSITE" id="PS50186"/>
    </source>
</evidence>
<dbReference type="SUPFAM" id="SSF54236">
    <property type="entry name" value="Ubiquitin-like"/>
    <property type="match status" value="1"/>
</dbReference>